<keyword evidence="10" id="KW-1185">Reference proteome</keyword>
<comment type="similarity">
    <text evidence="7">Belongs to the MraZ family.</text>
</comment>
<evidence type="ECO:0000256" key="6">
    <source>
        <dbReference type="ARBA" id="ARBA00023163"/>
    </source>
</evidence>
<gene>
    <name evidence="7 9" type="primary">mraZ</name>
    <name evidence="9" type="ordered locus">TEPIRE1_1232</name>
</gene>
<protein>
    <recommendedName>
        <fullName evidence="1 7">Transcriptional regulator MraZ</fullName>
    </recommendedName>
</protein>
<comment type="subunit">
    <text evidence="7">Forms oligomers.</text>
</comment>
<dbReference type="InterPro" id="IPR003444">
    <property type="entry name" value="MraZ"/>
</dbReference>
<evidence type="ECO:0000256" key="5">
    <source>
        <dbReference type="ARBA" id="ARBA00023125"/>
    </source>
</evidence>
<dbReference type="SUPFAM" id="SSF89447">
    <property type="entry name" value="AbrB/MazE/MraZ-like"/>
    <property type="match status" value="1"/>
</dbReference>
<evidence type="ECO:0000256" key="2">
    <source>
        <dbReference type="ARBA" id="ARBA00022490"/>
    </source>
</evidence>
<dbReference type="GO" id="GO:0000976">
    <property type="term" value="F:transcription cis-regulatory region binding"/>
    <property type="evidence" value="ECO:0007669"/>
    <property type="project" value="TreeGrafter"/>
</dbReference>
<proteinExistence type="inferred from homology"/>
<evidence type="ECO:0000313" key="10">
    <source>
        <dbReference type="Proteomes" id="UP000010802"/>
    </source>
</evidence>
<dbReference type="KEGG" id="tae:TepiRe1_1232"/>
<dbReference type="InterPro" id="IPR020603">
    <property type="entry name" value="MraZ_dom"/>
</dbReference>
<dbReference type="Proteomes" id="UP000010802">
    <property type="component" value="Chromosome"/>
</dbReference>
<dbReference type="GO" id="GO:0005737">
    <property type="term" value="C:cytoplasm"/>
    <property type="evidence" value="ECO:0007669"/>
    <property type="project" value="UniProtKB-UniRule"/>
</dbReference>
<comment type="subcellular location">
    <subcellularLocation>
        <location evidence="7">Cytoplasm</location>
        <location evidence="7">Nucleoid</location>
    </subcellularLocation>
</comment>
<dbReference type="HOGENOM" id="CLU_107907_0_5_9"/>
<dbReference type="InterPro" id="IPR035644">
    <property type="entry name" value="MraZ_C"/>
</dbReference>
<name>U4Q8J9_TEPAE</name>
<dbReference type="GO" id="GO:0009295">
    <property type="term" value="C:nucleoid"/>
    <property type="evidence" value="ECO:0007669"/>
    <property type="project" value="UniProtKB-SubCell"/>
</dbReference>
<dbReference type="InterPro" id="IPR038619">
    <property type="entry name" value="MraZ_sf"/>
</dbReference>
<evidence type="ECO:0000256" key="7">
    <source>
        <dbReference type="HAMAP-Rule" id="MF_01008"/>
    </source>
</evidence>
<dbReference type="STRING" id="1209989.TepRe1_1131"/>
<keyword evidence="5 7" id="KW-0238">DNA-binding</keyword>
<evidence type="ECO:0000256" key="4">
    <source>
        <dbReference type="ARBA" id="ARBA00023015"/>
    </source>
</evidence>
<keyword evidence="3" id="KW-0677">Repeat</keyword>
<dbReference type="HAMAP" id="MF_01008">
    <property type="entry name" value="MraZ"/>
    <property type="match status" value="1"/>
</dbReference>
<evidence type="ECO:0000259" key="8">
    <source>
        <dbReference type="PROSITE" id="PS51740"/>
    </source>
</evidence>
<accession>U4Q8J9</accession>
<sequence length="145" mass="16710">MKTMFMGQFQHSLDQKGRLIIPSKFREMLGQSFVLTKGLDSCLFVYPNSEWIVLEQKLKALPFTQKDARAFIRFFFAGAVEAEMDKQGRILIPVQLREHAHIDKDVVVLGVSNRVEIWSQEQWESYNAKAALSYEDIAEKLDLGI</sequence>
<dbReference type="NCBIfam" id="TIGR00242">
    <property type="entry name" value="division/cell wall cluster transcriptional repressor MraZ"/>
    <property type="match status" value="1"/>
</dbReference>
<feature type="domain" description="SpoVT-AbrB" evidence="8">
    <location>
        <begin position="79"/>
        <end position="122"/>
    </location>
</feature>
<dbReference type="InterPro" id="IPR037914">
    <property type="entry name" value="SpoVT-AbrB_sf"/>
</dbReference>
<dbReference type="AlphaFoldDB" id="U4Q8J9"/>
<organism evidence="9 10">
    <name type="scientific">Tepidanaerobacter acetatoxydans (strain DSM 21804 / JCM 16047 / Re1)</name>
    <dbReference type="NCBI Taxonomy" id="1209989"/>
    <lineage>
        <taxon>Bacteria</taxon>
        <taxon>Bacillati</taxon>
        <taxon>Bacillota</taxon>
        <taxon>Clostridia</taxon>
        <taxon>Thermosediminibacterales</taxon>
        <taxon>Tepidanaerobacteraceae</taxon>
        <taxon>Tepidanaerobacter</taxon>
    </lineage>
</organism>
<dbReference type="PANTHER" id="PTHR34701">
    <property type="entry name" value="TRANSCRIPTIONAL REGULATOR MRAZ"/>
    <property type="match status" value="1"/>
</dbReference>
<dbReference type="InterPro" id="IPR035642">
    <property type="entry name" value="MraZ_N"/>
</dbReference>
<dbReference type="Gene3D" id="3.40.1550.20">
    <property type="entry name" value="Transcriptional regulator MraZ domain"/>
    <property type="match status" value="1"/>
</dbReference>
<dbReference type="Pfam" id="PF02381">
    <property type="entry name" value="MraZ"/>
    <property type="match status" value="2"/>
</dbReference>
<dbReference type="InterPro" id="IPR007159">
    <property type="entry name" value="SpoVT-AbrB_dom"/>
</dbReference>
<dbReference type="CDD" id="cd16321">
    <property type="entry name" value="MraZ_C"/>
    <property type="match status" value="1"/>
</dbReference>
<dbReference type="FunFam" id="3.40.1550.20:FF:000002">
    <property type="entry name" value="Transcriptional regulator MraZ"/>
    <property type="match status" value="1"/>
</dbReference>
<evidence type="ECO:0000313" key="9">
    <source>
        <dbReference type="EMBL" id="CDI40618.1"/>
    </source>
</evidence>
<dbReference type="GO" id="GO:2000143">
    <property type="term" value="P:negative regulation of DNA-templated transcription initiation"/>
    <property type="evidence" value="ECO:0007669"/>
    <property type="project" value="TreeGrafter"/>
</dbReference>
<dbReference type="PROSITE" id="PS51740">
    <property type="entry name" value="SPOVT_ABRB"/>
    <property type="match status" value="2"/>
</dbReference>
<dbReference type="eggNOG" id="COG2001">
    <property type="taxonomic scope" value="Bacteria"/>
</dbReference>
<evidence type="ECO:0000256" key="1">
    <source>
        <dbReference type="ARBA" id="ARBA00013860"/>
    </source>
</evidence>
<evidence type="ECO:0000256" key="3">
    <source>
        <dbReference type="ARBA" id="ARBA00022737"/>
    </source>
</evidence>
<keyword evidence="4 7" id="KW-0805">Transcription regulation</keyword>
<keyword evidence="6 7" id="KW-0804">Transcription</keyword>
<keyword evidence="2 7" id="KW-0963">Cytoplasm</keyword>
<reference evidence="10" key="1">
    <citation type="journal article" date="2013" name="Genome Announc.">
        <title>First genome sequence of a syntrophic acetate-oxidizing bacterium, Tepidanaerobacter acetatoxydans strain Re1.</title>
        <authorList>
            <person name="Manzoor S."/>
            <person name="Bongcam-Rudloff E."/>
            <person name="Schnurer A."/>
            <person name="Muller B."/>
        </authorList>
    </citation>
    <scope>NUCLEOTIDE SEQUENCE [LARGE SCALE GENOMIC DNA]</scope>
    <source>
        <strain evidence="10">Re1</strain>
    </source>
</reference>
<dbReference type="GO" id="GO:0003700">
    <property type="term" value="F:DNA-binding transcription factor activity"/>
    <property type="evidence" value="ECO:0007669"/>
    <property type="project" value="UniProtKB-UniRule"/>
</dbReference>
<dbReference type="CDD" id="cd16320">
    <property type="entry name" value="MraZ_N"/>
    <property type="match status" value="1"/>
</dbReference>
<feature type="domain" description="SpoVT-AbrB" evidence="8">
    <location>
        <begin position="8"/>
        <end position="50"/>
    </location>
</feature>
<dbReference type="EMBL" id="HF563609">
    <property type="protein sequence ID" value="CDI40618.1"/>
    <property type="molecule type" value="Genomic_DNA"/>
</dbReference>
<dbReference type="PANTHER" id="PTHR34701:SF1">
    <property type="entry name" value="TRANSCRIPTIONAL REGULATOR MRAZ"/>
    <property type="match status" value="1"/>
</dbReference>